<evidence type="ECO:0000313" key="3">
    <source>
        <dbReference type="Proteomes" id="UP000000759"/>
    </source>
</evidence>
<feature type="compositionally biased region" description="Basic and acidic residues" evidence="1">
    <location>
        <begin position="692"/>
        <end position="706"/>
    </location>
</feature>
<name>B7FXT6_PHATC</name>
<feature type="compositionally biased region" description="Basic and acidic residues" evidence="1">
    <location>
        <begin position="805"/>
        <end position="814"/>
    </location>
</feature>
<accession>B7FXT6</accession>
<feature type="compositionally biased region" description="Low complexity" evidence="1">
    <location>
        <begin position="159"/>
        <end position="177"/>
    </location>
</feature>
<feature type="region of interest" description="Disordered" evidence="1">
    <location>
        <begin position="631"/>
        <end position="656"/>
    </location>
</feature>
<feature type="compositionally biased region" description="Polar residues" evidence="1">
    <location>
        <begin position="707"/>
        <end position="716"/>
    </location>
</feature>
<dbReference type="OrthoDB" id="49100at2759"/>
<feature type="region of interest" description="Disordered" evidence="1">
    <location>
        <begin position="794"/>
        <end position="814"/>
    </location>
</feature>
<feature type="compositionally biased region" description="Low complexity" evidence="1">
    <location>
        <begin position="192"/>
        <end position="221"/>
    </location>
</feature>
<reference evidence="3" key="2">
    <citation type="submission" date="2008-08" db="EMBL/GenBank/DDBJ databases">
        <authorList>
            <consortium name="Diatom Consortium"/>
            <person name="Grigoriev I."/>
            <person name="Grimwood J."/>
            <person name="Kuo A."/>
            <person name="Otillar R.P."/>
            <person name="Salamov A."/>
            <person name="Detter J.C."/>
            <person name="Lindquist E."/>
            <person name="Shapiro H."/>
            <person name="Lucas S."/>
            <person name="Glavina del Rio T."/>
            <person name="Pitluck S."/>
            <person name="Rokhsar D."/>
            <person name="Bowler C."/>
        </authorList>
    </citation>
    <scope>GENOME REANNOTATION</scope>
    <source>
        <strain evidence="3">CCAP 1055/1</strain>
    </source>
</reference>
<keyword evidence="3" id="KW-1185">Reference proteome</keyword>
<feature type="region of interest" description="Disordered" evidence="1">
    <location>
        <begin position="119"/>
        <end position="234"/>
    </location>
</feature>
<dbReference type="InParanoid" id="B7FXT6"/>
<dbReference type="GeneID" id="7200699"/>
<dbReference type="Proteomes" id="UP000000759">
    <property type="component" value="Chromosome 7"/>
</dbReference>
<proteinExistence type="predicted"/>
<feature type="compositionally biased region" description="Acidic residues" evidence="1">
    <location>
        <begin position="634"/>
        <end position="648"/>
    </location>
</feature>
<feature type="region of interest" description="Disordered" evidence="1">
    <location>
        <begin position="689"/>
        <end position="719"/>
    </location>
</feature>
<dbReference type="EMBL" id="CM000610">
    <property type="protein sequence ID" value="EEC48809.1"/>
    <property type="molecule type" value="Genomic_DNA"/>
</dbReference>
<dbReference type="AlphaFoldDB" id="B7FXT6"/>
<protein>
    <submittedName>
        <fullName evidence="2">Uncharacterized protein</fullName>
    </submittedName>
</protein>
<evidence type="ECO:0000256" key="1">
    <source>
        <dbReference type="SAM" id="MobiDB-lite"/>
    </source>
</evidence>
<dbReference type="RefSeq" id="XP_002179823.1">
    <property type="nucleotide sequence ID" value="XM_002179787.1"/>
</dbReference>
<organism evidence="2 3">
    <name type="scientific">Phaeodactylum tricornutum (strain CCAP 1055/1)</name>
    <dbReference type="NCBI Taxonomy" id="556484"/>
    <lineage>
        <taxon>Eukaryota</taxon>
        <taxon>Sar</taxon>
        <taxon>Stramenopiles</taxon>
        <taxon>Ochrophyta</taxon>
        <taxon>Bacillariophyta</taxon>
        <taxon>Bacillariophyceae</taxon>
        <taxon>Bacillariophycidae</taxon>
        <taxon>Naviculales</taxon>
        <taxon>Phaeodactylaceae</taxon>
        <taxon>Phaeodactylum</taxon>
    </lineage>
</organism>
<evidence type="ECO:0000313" key="2">
    <source>
        <dbReference type="EMBL" id="EEC48809.1"/>
    </source>
</evidence>
<sequence length="814" mass="88840">MARTSRGSVPKDSVDALDNLNLDDMFADGGDDLFGGLDIDLADMGDITAGGIDAKVEPMTVEALPTGVAGMTDEDETTPNRRKTKRKLKNPTLFEDDDDYLEEPALKKKRKVSKIATATVRKKGTKKAADESTPTLPKAIKTKKGKTATSITNGSMQTLGARGSLGSSSSGVAAAGRFGKRSSDTAPKTSKKANSSGKSNSGLLPSPSSSISNTAQSSSTLITAPTHSAQQQILQHPGLSQSSFCGLRPSNTIFYPFMPAMPTEPTLRNRKLYAVLDRTYSSFMSHLSALPSPSTAGNGAAKPPALEFEVIVKLMNEAFKDEKSATGAHHRGEQMSAAIGAMRRTISFFDKSKLAGDLMAICALLKRQFDFLHQNTVNMERWCKGNLSAEEYGAVYISTKTSRKANATKSTSVLSSFTTPLIRVKIVCSNGFKEPRRGPLVAVLPSKGVMGITKAESAMSPPKTTTKKSSTKKRVVAVARDVKSSTVTSSAQKEMSYVNMKASRRRKAVAELIARTARELEVKYTHRIESRTQIIDKQQQEARRVCEADPIVVIHTTGMWKWLDKSGYFLRTTDDDIQRSVDGLVSPDDMFVKQMELQTKADTVTNQPMRSDESVELSLFHRLQSLLVSGTGTEVDEDSLESDKEEEDATSHGESLPMADLARLSIDERLFIQLQSIGLAQSLSHRRLLSQRRSDTLSPSKEKSDRTSLGSENSGARQHMEVIHSENAIDELKDIITAMTDDLGRLNSLSSNRIAFLESIAVANGPSMEEIKRKNDEEANAIGKCHQLLKKAKESRVKNGKLKNSKKDEYALPW</sequence>
<dbReference type="HOGENOM" id="CLU_346999_0_0_1"/>
<dbReference type="PaxDb" id="2850-Phatr45471"/>
<reference evidence="2 3" key="1">
    <citation type="journal article" date="2008" name="Nature">
        <title>The Phaeodactylum genome reveals the evolutionary history of diatom genomes.</title>
        <authorList>
            <person name="Bowler C."/>
            <person name="Allen A.E."/>
            <person name="Badger J.H."/>
            <person name="Grimwood J."/>
            <person name="Jabbari K."/>
            <person name="Kuo A."/>
            <person name="Maheswari U."/>
            <person name="Martens C."/>
            <person name="Maumus F."/>
            <person name="Otillar R.P."/>
            <person name="Rayko E."/>
            <person name="Salamov A."/>
            <person name="Vandepoele K."/>
            <person name="Beszteri B."/>
            <person name="Gruber A."/>
            <person name="Heijde M."/>
            <person name="Katinka M."/>
            <person name="Mock T."/>
            <person name="Valentin K."/>
            <person name="Verret F."/>
            <person name="Berges J.A."/>
            <person name="Brownlee C."/>
            <person name="Cadoret J.P."/>
            <person name="Chiovitti A."/>
            <person name="Choi C.J."/>
            <person name="Coesel S."/>
            <person name="De Martino A."/>
            <person name="Detter J.C."/>
            <person name="Durkin C."/>
            <person name="Falciatore A."/>
            <person name="Fournet J."/>
            <person name="Haruta M."/>
            <person name="Huysman M.J."/>
            <person name="Jenkins B.D."/>
            <person name="Jiroutova K."/>
            <person name="Jorgensen R.E."/>
            <person name="Joubert Y."/>
            <person name="Kaplan A."/>
            <person name="Kroger N."/>
            <person name="Kroth P.G."/>
            <person name="La Roche J."/>
            <person name="Lindquist E."/>
            <person name="Lommer M."/>
            <person name="Martin-Jezequel V."/>
            <person name="Lopez P.J."/>
            <person name="Lucas S."/>
            <person name="Mangogna M."/>
            <person name="McGinnis K."/>
            <person name="Medlin L.K."/>
            <person name="Montsant A."/>
            <person name="Oudot-Le Secq M.P."/>
            <person name="Napoli C."/>
            <person name="Obornik M."/>
            <person name="Parker M.S."/>
            <person name="Petit J.L."/>
            <person name="Porcel B.M."/>
            <person name="Poulsen N."/>
            <person name="Robison M."/>
            <person name="Rychlewski L."/>
            <person name="Rynearson T.A."/>
            <person name="Schmutz J."/>
            <person name="Shapiro H."/>
            <person name="Siaut M."/>
            <person name="Stanley M."/>
            <person name="Sussman M.R."/>
            <person name="Taylor A.R."/>
            <person name="Vardi A."/>
            <person name="von Dassow P."/>
            <person name="Vyverman W."/>
            <person name="Willis A."/>
            <person name="Wyrwicz L.S."/>
            <person name="Rokhsar D.S."/>
            <person name="Weissenbach J."/>
            <person name="Armbrust E.V."/>
            <person name="Green B.R."/>
            <person name="Van de Peer Y."/>
            <person name="Grigoriev I.V."/>
        </authorList>
    </citation>
    <scope>NUCLEOTIDE SEQUENCE [LARGE SCALE GENOMIC DNA]</scope>
    <source>
        <strain evidence="2 3">CCAP 1055/1</strain>
    </source>
</reference>
<gene>
    <name evidence="2" type="ORF">PHATRDRAFT_45471</name>
</gene>
<feature type="compositionally biased region" description="Polar residues" evidence="1">
    <location>
        <begin position="222"/>
        <end position="234"/>
    </location>
</feature>
<dbReference type="KEGG" id="pti:PHATRDRAFT_45471"/>